<keyword evidence="2" id="KW-1185">Reference proteome</keyword>
<evidence type="ECO:0000313" key="2">
    <source>
        <dbReference type="Proteomes" id="UP001586593"/>
    </source>
</evidence>
<dbReference type="EMBL" id="JAZHXJ010000101">
    <property type="protein sequence ID" value="KAL1874761.1"/>
    <property type="molecule type" value="Genomic_DNA"/>
</dbReference>
<proteinExistence type="predicted"/>
<accession>A0ABR3XFN6</accession>
<protein>
    <recommendedName>
        <fullName evidence="3">Fe2OG dioxygenase domain-containing protein</fullName>
    </recommendedName>
</protein>
<evidence type="ECO:0008006" key="3">
    <source>
        <dbReference type="Google" id="ProtNLM"/>
    </source>
</evidence>
<name>A0ABR3XFN6_9PEZI</name>
<dbReference type="Proteomes" id="UP001586593">
    <property type="component" value="Unassembled WGS sequence"/>
</dbReference>
<organism evidence="1 2">
    <name type="scientific">Phialemonium thermophilum</name>
    <dbReference type="NCBI Taxonomy" id="223376"/>
    <lineage>
        <taxon>Eukaryota</taxon>
        <taxon>Fungi</taxon>
        <taxon>Dikarya</taxon>
        <taxon>Ascomycota</taxon>
        <taxon>Pezizomycotina</taxon>
        <taxon>Sordariomycetes</taxon>
        <taxon>Sordariomycetidae</taxon>
        <taxon>Cephalothecales</taxon>
        <taxon>Cephalothecaceae</taxon>
        <taxon>Phialemonium</taxon>
    </lineage>
</organism>
<comment type="caution">
    <text evidence="1">The sequence shown here is derived from an EMBL/GenBank/DDBJ whole genome shotgun (WGS) entry which is preliminary data.</text>
</comment>
<gene>
    <name evidence="1" type="ORF">VTK73DRAFT_180</name>
</gene>
<reference evidence="1 2" key="1">
    <citation type="journal article" date="2024" name="Commun. Biol.">
        <title>Comparative genomic analysis of thermophilic fungi reveals convergent evolutionary adaptations and gene losses.</title>
        <authorList>
            <person name="Steindorff A.S."/>
            <person name="Aguilar-Pontes M.V."/>
            <person name="Robinson A.J."/>
            <person name="Andreopoulos B."/>
            <person name="LaButti K."/>
            <person name="Kuo A."/>
            <person name="Mondo S."/>
            <person name="Riley R."/>
            <person name="Otillar R."/>
            <person name="Haridas S."/>
            <person name="Lipzen A."/>
            <person name="Grimwood J."/>
            <person name="Schmutz J."/>
            <person name="Clum A."/>
            <person name="Reid I.D."/>
            <person name="Moisan M.C."/>
            <person name="Butler G."/>
            <person name="Nguyen T.T.M."/>
            <person name="Dewar K."/>
            <person name="Conant G."/>
            <person name="Drula E."/>
            <person name="Henrissat B."/>
            <person name="Hansel C."/>
            <person name="Singer S."/>
            <person name="Hutchinson M.I."/>
            <person name="de Vries R.P."/>
            <person name="Natvig D.O."/>
            <person name="Powell A.J."/>
            <person name="Tsang A."/>
            <person name="Grigoriev I.V."/>
        </authorList>
    </citation>
    <scope>NUCLEOTIDE SEQUENCE [LARGE SCALE GENOMIC DNA]</scope>
    <source>
        <strain evidence="1 2">ATCC 24622</strain>
    </source>
</reference>
<dbReference type="PANTHER" id="PTHR41677">
    <property type="entry name" value="YALI0B19030P"/>
    <property type="match status" value="1"/>
</dbReference>
<evidence type="ECO:0000313" key="1">
    <source>
        <dbReference type="EMBL" id="KAL1874761.1"/>
    </source>
</evidence>
<dbReference type="PANTHER" id="PTHR41677:SF1">
    <property type="entry name" value="FE2OG DIOXYGENASE DOMAIN-CONTAINING PROTEIN"/>
    <property type="match status" value="1"/>
</dbReference>
<sequence>MPGLTVVPAAQRPKAPHVIGPKTKKATRPTVGIPDFLINEAKQTKPEAWNPEKHIAYEPPAKVVTMKEIGLEGHGISPVAVSDPFPLFSQEAVAQMRREIFSEPVLENCRYSSTFSANMVRGMGHERAPFTYDAWWDPTVLAKISEIAGIELVPAFDYEVANINISINDHKDPALPDGEETSAFAWHYDSFPFVCVTMVSDCTGMVGGETAIQLPSGEVRKVRGPTMGTAVVMQGRYIYHQALKAFGGRERIAMVTAFRPKSPFVPDETILTGSRPISNLDELYPQYAEYRLEVLEERFRAKLKEEKRRQVTRKRFDVADMRAFLTEQKEYIESMLEHMYEVE</sequence>